<name>A0A3A3FHU8_9BURK</name>
<dbReference type="GO" id="GO:0003677">
    <property type="term" value="F:DNA binding"/>
    <property type="evidence" value="ECO:0007669"/>
    <property type="project" value="UniProtKB-KW"/>
</dbReference>
<keyword evidence="7" id="KW-1185">Reference proteome</keyword>
<organism evidence="6 7">
    <name type="scientific">Noviherbaspirillum saxi</name>
    <dbReference type="NCBI Taxonomy" id="2320863"/>
    <lineage>
        <taxon>Bacteria</taxon>
        <taxon>Pseudomonadati</taxon>
        <taxon>Pseudomonadota</taxon>
        <taxon>Betaproteobacteria</taxon>
        <taxon>Burkholderiales</taxon>
        <taxon>Oxalobacteraceae</taxon>
        <taxon>Noviherbaspirillum</taxon>
    </lineage>
</organism>
<dbReference type="Pfam" id="PF01614">
    <property type="entry name" value="IclR_C"/>
    <property type="match status" value="1"/>
</dbReference>
<dbReference type="Proteomes" id="UP000265955">
    <property type="component" value="Unassembled WGS sequence"/>
</dbReference>
<keyword evidence="3" id="KW-0804">Transcription</keyword>
<evidence type="ECO:0000313" key="6">
    <source>
        <dbReference type="EMBL" id="RJF95078.1"/>
    </source>
</evidence>
<dbReference type="OrthoDB" id="5401369at2"/>
<dbReference type="PANTHER" id="PTHR30136">
    <property type="entry name" value="HELIX-TURN-HELIX TRANSCRIPTIONAL REGULATOR, ICLR FAMILY"/>
    <property type="match status" value="1"/>
</dbReference>
<reference evidence="7" key="1">
    <citation type="submission" date="2018-09" db="EMBL/GenBank/DDBJ databases">
        <authorList>
            <person name="Zhu H."/>
        </authorList>
    </citation>
    <scope>NUCLEOTIDE SEQUENCE [LARGE SCALE GENOMIC DNA]</scope>
    <source>
        <strain evidence="7">K1R23-30</strain>
    </source>
</reference>
<dbReference type="InterPro" id="IPR029016">
    <property type="entry name" value="GAF-like_dom_sf"/>
</dbReference>
<dbReference type="RefSeq" id="WP_119770228.1">
    <property type="nucleotide sequence ID" value="NZ_QYUO01000002.1"/>
</dbReference>
<feature type="domain" description="IclR-ED" evidence="5">
    <location>
        <begin position="76"/>
        <end position="263"/>
    </location>
</feature>
<evidence type="ECO:0000256" key="3">
    <source>
        <dbReference type="ARBA" id="ARBA00023163"/>
    </source>
</evidence>
<feature type="domain" description="HTH iclR-type" evidence="4">
    <location>
        <begin position="12"/>
        <end position="75"/>
    </location>
</feature>
<dbReference type="GO" id="GO:0045892">
    <property type="term" value="P:negative regulation of DNA-templated transcription"/>
    <property type="evidence" value="ECO:0007669"/>
    <property type="project" value="TreeGrafter"/>
</dbReference>
<keyword evidence="1" id="KW-0805">Transcription regulation</keyword>
<sequence>MAQEPSSSYRHCQSLVKGLDILAALNRRSSASASITELGRMTGLHRTTIKRLLETLRQAGYVECDAATNLYRLTFRIQQLSYGFRDNVQISEIAWPQMRVISKALVWPCSLVSLEGDEMVVRASTRPYSPLSFHSGMPGRRMPLLTTAAGRAYLAFAPEEEQKVLLDMLRERSDIDAVPAKDAHFIRTLLSETRQRGYALNRGEWNAEPKFGGVAVPLKFQDRVLACLNVIFLIRAVKDESALSAIASELLAHAKIIEQGFAAYQQRSA</sequence>
<dbReference type="PROSITE" id="PS51078">
    <property type="entry name" value="ICLR_ED"/>
    <property type="match status" value="1"/>
</dbReference>
<evidence type="ECO:0000256" key="2">
    <source>
        <dbReference type="ARBA" id="ARBA00023125"/>
    </source>
</evidence>
<dbReference type="SUPFAM" id="SSF46785">
    <property type="entry name" value="Winged helix' DNA-binding domain"/>
    <property type="match status" value="1"/>
</dbReference>
<proteinExistence type="predicted"/>
<dbReference type="EMBL" id="QYUO01000002">
    <property type="protein sequence ID" value="RJF95078.1"/>
    <property type="molecule type" value="Genomic_DNA"/>
</dbReference>
<dbReference type="Gene3D" id="1.10.10.10">
    <property type="entry name" value="Winged helix-like DNA-binding domain superfamily/Winged helix DNA-binding domain"/>
    <property type="match status" value="1"/>
</dbReference>
<evidence type="ECO:0000256" key="1">
    <source>
        <dbReference type="ARBA" id="ARBA00023015"/>
    </source>
</evidence>
<dbReference type="AlphaFoldDB" id="A0A3A3FHU8"/>
<dbReference type="GO" id="GO:0003700">
    <property type="term" value="F:DNA-binding transcription factor activity"/>
    <property type="evidence" value="ECO:0007669"/>
    <property type="project" value="TreeGrafter"/>
</dbReference>
<dbReference type="SMART" id="SM00346">
    <property type="entry name" value="HTH_ICLR"/>
    <property type="match status" value="1"/>
</dbReference>
<accession>A0A3A3FHU8</accession>
<evidence type="ECO:0000259" key="4">
    <source>
        <dbReference type="PROSITE" id="PS51077"/>
    </source>
</evidence>
<dbReference type="InterPro" id="IPR036388">
    <property type="entry name" value="WH-like_DNA-bd_sf"/>
</dbReference>
<dbReference type="PANTHER" id="PTHR30136:SF23">
    <property type="entry name" value="DNA-BINDING TRANSCRIPTIONAL ACTIVATOR MHPR"/>
    <property type="match status" value="1"/>
</dbReference>
<dbReference type="InterPro" id="IPR005471">
    <property type="entry name" value="Tscrpt_reg_IclR_N"/>
</dbReference>
<evidence type="ECO:0000259" key="5">
    <source>
        <dbReference type="PROSITE" id="PS51078"/>
    </source>
</evidence>
<dbReference type="SUPFAM" id="SSF55781">
    <property type="entry name" value="GAF domain-like"/>
    <property type="match status" value="1"/>
</dbReference>
<protein>
    <submittedName>
        <fullName evidence="6">Transcriptional regulator</fullName>
    </submittedName>
</protein>
<dbReference type="PROSITE" id="PS51077">
    <property type="entry name" value="HTH_ICLR"/>
    <property type="match status" value="1"/>
</dbReference>
<dbReference type="InterPro" id="IPR050707">
    <property type="entry name" value="HTH_MetabolicPath_Reg"/>
</dbReference>
<dbReference type="Gene3D" id="3.30.450.40">
    <property type="match status" value="1"/>
</dbReference>
<keyword evidence="2" id="KW-0238">DNA-binding</keyword>
<dbReference type="InterPro" id="IPR036390">
    <property type="entry name" value="WH_DNA-bd_sf"/>
</dbReference>
<dbReference type="Pfam" id="PF09339">
    <property type="entry name" value="HTH_IclR"/>
    <property type="match status" value="1"/>
</dbReference>
<gene>
    <name evidence="6" type="ORF">D3871_16575</name>
</gene>
<evidence type="ECO:0000313" key="7">
    <source>
        <dbReference type="Proteomes" id="UP000265955"/>
    </source>
</evidence>
<comment type="caution">
    <text evidence="6">The sequence shown here is derived from an EMBL/GenBank/DDBJ whole genome shotgun (WGS) entry which is preliminary data.</text>
</comment>
<dbReference type="InterPro" id="IPR014757">
    <property type="entry name" value="Tscrpt_reg_IclR_C"/>
</dbReference>